<name>A0A1I6AKN8_HYMAR</name>
<feature type="signal peptide" evidence="2">
    <location>
        <begin position="1"/>
        <end position="24"/>
    </location>
</feature>
<evidence type="ECO:0000256" key="2">
    <source>
        <dbReference type="SAM" id="SignalP"/>
    </source>
</evidence>
<dbReference type="Proteomes" id="UP000199029">
    <property type="component" value="Unassembled WGS sequence"/>
</dbReference>
<keyword evidence="4" id="KW-1185">Reference proteome</keyword>
<feature type="region of interest" description="Disordered" evidence="1">
    <location>
        <begin position="58"/>
        <end position="80"/>
    </location>
</feature>
<evidence type="ECO:0000313" key="4">
    <source>
        <dbReference type="Proteomes" id="UP000199029"/>
    </source>
</evidence>
<evidence type="ECO:0000313" key="3">
    <source>
        <dbReference type="EMBL" id="SFQ69224.1"/>
    </source>
</evidence>
<dbReference type="RefSeq" id="WP_092677059.1">
    <property type="nucleotide sequence ID" value="NZ_FOXS01000005.1"/>
</dbReference>
<dbReference type="AlphaFoldDB" id="A0A1I6AKN8"/>
<keyword evidence="2" id="KW-0732">Signal</keyword>
<proteinExistence type="predicted"/>
<dbReference type="OrthoDB" id="10006607at2"/>
<gene>
    <name evidence="3" type="ORF">SAMN04515668_3785</name>
</gene>
<dbReference type="EMBL" id="FOXS01000005">
    <property type="protein sequence ID" value="SFQ69224.1"/>
    <property type="molecule type" value="Genomic_DNA"/>
</dbReference>
<reference evidence="4" key="1">
    <citation type="submission" date="2016-10" db="EMBL/GenBank/DDBJ databases">
        <authorList>
            <person name="Varghese N."/>
            <person name="Submissions S."/>
        </authorList>
    </citation>
    <scope>NUCLEOTIDE SEQUENCE [LARGE SCALE GENOMIC DNA]</scope>
    <source>
        <strain evidence="4">OR362-8,ATCC BAA-1266,JCM 13504</strain>
    </source>
</reference>
<protein>
    <submittedName>
        <fullName evidence="3">Uncharacterized protein</fullName>
    </submittedName>
</protein>
<feature type="chain" id="PRO_5011665160" evidence="2">
    <location>
        <begin position="25"/>
        <end position="80"/>
    </location>
</feature>
<organism evidence="3 4">
    <name type="scientific">Hymenobacter arizonensis</name>
    <name type="common">Siccationidurans arizonensis</name>
    <dbReference type="NCBI Taxonomy" id="1227077"/>
    <lineage>
        <taxon>Bacteria</taxon>
        <taxon>Pseudomonadati</taxon>
        <taxon>Bacteroidota</taxon>
        <taxon>Cytophagia</taxon>
        <taxon>Cytophagales</taxon>
        <taxon>Hymenobacteraceae</taxon>
        <taxon>Hymenobacter</taxon>
    </lineage>
</organism>
<evidence type="ECO:0000256" key="1">
    <source>
        <dbReference type="SAM" id="MobiDB-lite"/>
    </source>
</evidence>
<accession>A0A1I6AKN8</accession>
<sequence length="80" mass="8781">MNKKLYSLLAIFALSTLAIGQTQAATVAAEPTATSILGIGLGKKASAPEKLDRQLHQRQKQLKAKARHISRANWRRCQRG</sequence>